<dbReference type="AlphaFoldDB" id="A0AAN9KTF6"/>
<name>A0AAN9KTF6_CANGL</name>
<keyword evidence="2" id="KW-1185">Reference proteome</keyword>
<accession>A0AAN9KTF6</accession>
<gene>
    <name evidence="1" type="ORF">VNO77_27052</name>
</gene>
<comment type="caution">
    <text evidence="1">The sequence shown here is derived from an EMBL/GenBank/DDBJ whole genome shotgun (WGS) entry which is preliminary data.</text>
</comment>
<sequence>MLAKLINYYSSSPNFQLKGMLAKPKVRGRYVKEILARPGLGAAKAAWVLVYPYLGEDHCSRESGSQLAVNSSVGFLRKATNAANLFGECDDEINARKPNKKRASSFELKKRVLKIQVRVTAEHSLAKTFMLKRK</sequence>
<proteinExistence type="predicted"/>
<protein>
    <submittedName>
        <fullName evidence="1">Uncharacterized protein</fullName>
    </submittedName>
</protein>
<evidence type="ECO:0000313" key="1">
    <source>
        <dbReference type="EMBL" id="KAK7323575.1"/>
    </source>
</evidence>
<dbReference type="EMBL" id="JAYMYQ010000006">
    <property type="protein sequence ID" value="KAK7323575.1"/>
    <property type="molecule type" value="Genomic_DNA"/>
</dbReference>
<evidence type="ECO:0000313" key="2">
    <source>
        <dbReference type="Proteomes" id="UP001367508"/>
    </source>
</evidence>
<organism evidence="1 2">
    <name type="scientific">Canavalia gladiata</name>
    <name type="common">Sword bean</name>
    <name type="synonym">Dolichos gladiatus</name>
    <dbReference type="NCBI Taxonomy" id="3824"/>
    <lineage>
        <taxon>Eukaryota</taxon>
        <taxon>Viridiplantae</taxon>
        <taxon>Streptophyta</taxon>
        <taxon>Embryophyta</taxon>
        <taxon>Tracheophyta</taxon>
        <taxon>Spermatophyta</taxon>
        <taxon>Magnoliopsida</taxon>
        <taxon>eudicotyledons</taxon>
        <taxon>Gunneridae</taxon>
        <taxon>Pentapetalae</taxon>
        <taxon>rosids</taxon>
        <taxon>fabids</taxon>
        <taxon>Fabales</taxon>
        <taxon>Fabaceae</taxon>
        <taxon>Papilionoideae</taxon>
        <taxon>50 kb inversion clade</taxon>
        <taxon>NPAAA clade</taxon>
        <taxon>indigoferoid/millettioid clade</taxon>
        <taxon>Phaseoleae</taxon>
        <taxon>Canavalia</taxon>
    </lineage>
</organism>
<dbReference type="Proteomes" id="UP001367508">
    <property type="component" value="Unassembled WGS sequence"/>
</dbReference>
<reference evidence="1 2" key="1">
    <citation type="submission" date="2024-01" db="EMBL/GenBank/DDBJ databases">
        <title>The genomes of 5 underutilized Papilionoideae crops provide insights into root nodulation and disease resistanc.</title>
        <authorList>
            <person name="Jiang F."/>
        </authorList>
    </citation>
    <scope>NUCLEOTIDE SEQUENCE [LARGE SCALE GENOMIC DNA]</scope>
    <source>
        <strain evidence="1">LVBAO_FW01</strain>
        <tissue evidence="1">Leaves</tissue>
    </source>
</reference>